<dbReference type="NCBIfam" id="TIGR00800">
    <property type="entry name" value="ncs1"/>
    <property type="match status" value="1"/>
</dbReference>
<feature type="transmembrane region" description="Helical" evidence="6">
    <location>
        <begin position="81"/>
        <end position="102"/>
    </location>
</feature>
<dbReference type="PANTHER" id="PTHR30618:SF0">
    <property type="entry name" value="PURINE-URACIL PERMEASE NCS1"/>
    <property type="match status" value="1"/>
</dbReference>
<evidence type="ECO:0000313" key="8">
    <source>
        <dbReference type="Proteomes" id="UP000232323"/>
    </source>
</evidence>
<dbReference type="GO" id="GO:0005886">
    <property type="term" value="C:plasma membrane"/>
    <property type="evidence" value="ECO:0007669"/>
    <property type="project" value="TreeGrafter"/>
</dbReference>
<feature type="transmembrane region" description="Helical" evidence="6">
    <location>
        <begin position="507"/>
        <end position="530"/>
    </location>
</feature>
<feature type="transmembrane region" description="Helical" evidence="6">
    <location>
        <begin position="195"/>
        <end position="222"/>
    </location>
</feature>
<evidence type="ECO:0000256" key="5">
    <source>
        <dbReference type="ARBA" id="ARBA00023136"/>
    </source>
</evidence>
<keyword evidence="3 6" id="KW-0812">Transmembrane</keyword>
<dbReference type="GO" id="GO:0015205">
    <property type="term" value="F:nucleobase transmembrane transporter activity"/>
    <property type="evidence" value="ECO:0007669"/>
    <property type="project" value="TreeGrafter"/>
</dbReference>
<proteinExistence type="inferred from homology"/>
<dbReference type="FunFam" id="1.10.4160.10:FF:000001">
    <property type="entry name" value="Uracil permease, putative"/>
    <property type="match status" value="1"/>
</dbReference>
<dbReference type="AlphaFoldDB" id="A0A250XBY5"/>
<evidence type="ECO:0008006" key="9">
    <source>
        <dbReference type="Google" id="ProtNLM"/>
    </source>
</evidence>
<evidence type="ECO:0000256" key="1">
    <source>
        <dbReference type="ARBA" id="ARBA00004141"/>
    </source>
</evidence>
<feature type="transmembrane region" description="Helical" evidence="6">
    <location>
        <begin position="397"/>
        <end position="419"/>
    </location>
</feature>
<evidence type="ECO:0000256" key="4">
    <source>
        <dbReference type="ARBA" id="ARBA00022989"/>
    </source>
</evidence>
<feature type="transmembrane region" description="Helical" evidence="6">
    <location>
        <begin position="364"/>
        <end position="390"/>
    </location>
</feature>
<feature type="transmembrane region" description="Helical" evidence="6">
    <location>
        <begin position="161"/>
        <end position="183"/>
    </location>
</feature>
<comment type="caution">
    <text evidence="7">The sequence shown here is derived from an EMBL/GenBank/DDBJ whole genome shotgun (WGS) entry which is preliminary data.</text>
</comment>
<dbReference type="Pfam" id="PF02133">
    <property type="entry name" value="Transp_cyt_pur"/>
    <property type="match status" value="1"/>
</dbReference>
<dbReference type="CDD" id="cd11485">
    <property type="entry name" value="SLC-NCS1sbd_YbbW-like"/>
    <property type="match status" value="1"/>
</dbReference>
<organism evidence="7 8">
    <name type="scientific">Chlamydomonas eustigma</name>
    <dbReference type="NCBI Taxonomy" id="1157962"/>
    <lineage>
        <taxon>Eukaryota</taxon>
        <taxon>Viridiplantae</taxon>
        <taxon>Chlorophyta</taxon>
        <taxon>core chlorophytes</taxon>
        <taxon>Chlorophyceae</taxon>
        <taxon>CS clade</taxon>
        <taxon>Chlamydomonadales</taxon>
        <taxon>Chlamydomonadaceae</taxon>
        <taxon>Chlamydomonas</taxon>
    </lineage>
</organism>
<feature type="transmembrane region" description="Helical" evidence="6">
    <location>
        <begin position="234"/>
        <end position="257"/>
    </location>
</feature>
<gene>
    <name evidence="7" type="ORF">CEUSTIGMA_g8003.t1</name>
</gene>
<dbReference type="InterPro" id="IPR045225">
    <property type="entry name" value="Uracil/uridine/allantoin_perm"/>
</dbReference>
<dbReference type="InterPro" id="IPR001248">
    <property type="entry name" value="Pur-cyt_permease"/>
</dbReference>
<evidence type="ECO:0000256" key="6">
    <source>
        <dbReference type="SAM" id="Phobius"/>
    </source>
</evidence>
<feature type="transmembrane region" description="Helical" evidence="6">
    <location>
        <begin position="277"/>
        <end position="299"/>
    </location>
</feature>
<feature type="transmembrane region" description="Helical" evidence="6">
    <location>
        <begin position="479"/>
        <end position="501"/>
    </location>
</feature>
<dbReference type="PANTHER" id="PTHR30618">
    <property type="entry name" value="NCS1 FAMILY PURINE/PYRIMIDINE TRANSPORTER"/>
    <property type="match status" value="1"/>
</dbReference>
<dbReference type="EMBL" id="BEGY01000054">
    <property type="protein sequence ID" value="GAX80566.1"/>
    <property type="molecule type" value="Genomic_DNA"/>
</dbReference>
<comment type="similarity">
    <text evidence="2">Belongs to the purine-cytosine permease (2.A.39) family.</text>
</comment>
<dbReference type="Gene3D" id="1.10.4160.10">
    <property type="entry name" value="Hydantoin permease"/>
    <property type="match status" value="1"/>
</dbReference>
<sequence>MICQKVIKTTKCHTSENSLFRSHKTTRAQKLDQFRLSAKADNNIRNDAIEARLPADPDRRLFNSDFAPTLIAGRHWGVQDYASFWVTLVISIPTYLLASSLVDLGMSWVQGVGTVLLGNAITLIPMVLNAHPGTKYGIPFPVLARASFGIHGAKLPSLSRAFVACGWFGIQTWIGGSCLHQMISTICPGLTGVVPYLAALGLSADQLACFIAFWVLQVSIVLRGMESIRDLEKYSAPLLVALSLALLAWALTTAGGFGPMLSAPSQFGHGMPKEGQFLAVLLPAVTANVGFWGTLSLNIPDFTRFARSQRDQMLGQALGLPLFMALFTFLGLAVTSATVVIYGHPITDPVQLISKLEGLAPICLSLFGLMWATLTTNIAANVVAPANAFVNMAPQRISFNLGATITALIGLVIMPWKLISSSSGFITWLVGYSALLGPVIGVVMSDYWIVRRTVLDIDSLYTYGTKGQYWYQGGWNIKAILATTAGIIPTLPGFLCTIGLINCVHPTLMAIYDGAWFVGVLISSITYSLMMSPHIHKYPQANLDSGGLSESPAT</sequence>
<protein>
    <recommendedName>
        <fullName evidence="9">Nitrate reductase</fullName>
    </recommendedName>
</protein>
<keyword evidence="5 6" id="KW-0472">Membrane</keyword>
<comment type="subcellular location">
    <subcellularLocation>
        <location evidence="1">Membrane</location>
        <topology evidence="1">Multi-pass membrane protein</topology>
    </subcellularLocation>
</comment>
<feature type="transmembrane region" description="Helical" evidence="6">
    <location>
        <begin position="425"/>
        <end position="450"/>
    </location>
</feature>
<reference evidence="7 8" key="1">
    <citation type="submission" date="2017-08" db="EMBL/GenBank/DDBJ databases">
        <title>Acidophilic green algal genome provides insights into adaptation to an acidic environment.</title>
        <authorList>
            <person name="Hirooka S."/>
            <person name="Hirose Y."/>
            <person name="Kanesaki Y."/>
            <person name="Higuchi S."/>
            <person name="Fujiwara T."/>
            <person name="Onuma R."/>
            <person name="Era A."/>
            <person name="Ohbayashi R."/>
            <person name="Uzuka A."/>
            <person name="Nozaki H."/>
            <person name="Yoshikawa H."/>
            <person name="Miyagishima S.Y."/>
        </authorList>
    </citation>
    <scope>NUCLEOTIDE SEQUENCE [LARGE SCALE GENOMIC DNA]</scope>
    <source>
        <strain evidence="7 8">NIES-2499</strain>
    </source>
</reference>
<keyword evidence="8" id="KW-1185">Reference proteome</keyword>
<dbReference type="STRING" id="1157962.A0A250XBY5"/>
<feature type="transmembrane region" description="Helical" evidence="6">
    <location>
        <begin position="320"/>
        <end position="344"/>
    </location>
</feature>
<evidence type="ECO:0000313" key="7">
    <source>
        <dbReference type="EMBL" id="GAX80566.1"/>
    </source>
</evidence>
<evidence type="ECO:0000256" key="3">
    <source>
        <dbReference type="ARBA" id="ARBA00022692"/>
    </source>
</evidence>
<dbReference type="InterPro" id="IPR012681">
    <property type="entry name" value="NCS1"/>
</dbReference>
<evidence type="ECO:0000256" key="2">
    <source>
        <dbReference type="ARBA" id="ARBA00008974"/>
    </source>
</evidence>
<name>A0A250XBY5_9CHLO</name>
<dbReference type="Proteomes" id="UP000232323">
    <property type="component" value="Unassembled WGS sequence"/>
</dbReference>
<dbReference type="OrthoDB" id="2018619at2759"/>
<feature type="transmembrane region" description="Helical" evidence="6">
    <location>
        <begin position="108"/>
        <end position="128"/>
    </location>
</feature>
<keyword evidence="4 6" id="KW-1133">Transmembrane helix</keyword>
<accession>A0A250XBY5</accession>